<organism evidence="8">
    <name type="scientific">Myoviridae sp. ctxZR60</name>
    <dbReference type="NCBI Taxonomy" id="2826712"/>
    <lineage>
        <taxon>Viruses</taxon>
        <taxon>Duplodnaviria</taxon>
        <taxon>Heunggongvirae</taxon>
        <taxon>Uroviricota</taxon>
        <taxon>Caudoviricetes</taxon>
    </lineage>
</organism>
<dbReference type="GO" id="GO:0008745">
    <property type="term" value="F:N-acetylmuramoyl-L-alanine amidase activity"/>
    <property type="evidence" value="ECO:0007669"/>
    <property type="project" value="UniProtKB-EC"/>
</dbReference>
<dbReference type="GO" id="GO:0009253">
    <property type="term" value="P:peptidoglycan catabolic process"/>
    <property type="evidence" value="ECO:0007669"/>
    <property type="project" value="InterPro"/>
</dbReference>
<dbReference type="SMART" id="SM00644">
    <property type="entry name" value="Ami_2"/>
    <property type="match status" value="1"/>
</dbReference>
<dbReference type="GO" id="GO:0042742">
    <property type="term" value="P:defense response to bacterium"/>
    <property type="evidence" value="ECO:0007669"/>
    <property type="project" value="UniProtKB-KW"/>
</dbReference>
<dbReference type="CDD" id="cd06583">
    <property type="entry name" value="PGRP"/>
    <property type="match status" value="1"/>
</dbReference>
<proteinExistence type="predicted"/>
<keyword evidence="4" id="KW-0081">Bacteriolytic enzyme</keyword>
<evidence type="ECO:0000256" key="5">
    <source>
        <dbReference type="ARBA" id="ARBA00022801"/>
    </source>
</evidence>
<evidence type="ECO:0000256" key="1">
    <source>
        <dbReference type="ARBA" id="ARBA00001561"/>
    </source>
</evidence>
<dbReference type="InterPro" id="IPR051206">
    <property type="entry name" value="NAMLAA_amidase_2"/>
</dbReference>
<feature type="domain" description="N-acetylmuramoyl-L-alanine amidase" evidence="7">
    <location>
        <begin position="12"/>
        <end position="155"/>
    </location>
</feature>
<dbReference type="GO" id="GO:0001897">
    <property type="term" value="P:symbiont-mediated cytolysis of host cell"/>
    <property type="evidence" value="ECO:0007669"/>
    <property type="project" value="UniProtKB-ARBA"/>
</dbReference>
<dbReference type="EMBL" id="BK014995">
    <property type="protein sequence ID" value="DAD86152.1"/>
    <property type="molecule type" value="Genomic_DNA"/>
</dbReference>
<evidence type="ECO:0000259" key="7">
    <source>
        <dbReference type="SMART" id="SM00644"/>
    </source>
</evidence>
<evidence type="ECO:0000256" key="2">
    <source>
        <dbReference type="ARBA" id="ARBA00011901"/>
    </source>
</evidence>
<dbReference type="PANTHER" id="PTHR30417">
    <property type="entry name" value="N-ACETYLMURAMOYL-L-ALANINE AMIDASE AMID"/>
    <property type="match status" value="1"/>
</dbReference>
<dbReference type="SUPFAM" id="SSF55846">
    <property type="entry name" value="N-acetylmuramoyl-L-alanine amidase-like"/>
    <property type="match status" value="1"/>
</dbReference>
<dbReference type="GO" id="GO:0009254">
    <property type="term" value="P:peptidoglycan turnover"/>
    <property type="evidence" value="ECO:0007669"/>
    <property type="project" value="TreeGrafter"/>
</dbReference>
<evidence type="ECO:0000256" key="4">
    <source>
        <dbReference type="ARBA" id="ARBA00022638"/>
    </source>
</evidence>
<protein>
    <recommendedName>
        <fullName evidence="2">N-acetylmuramoyl-L-alanine amidase</fullName>
        <ecNumber evidence="2">3.5.1.28</ecNumber>
    </recommendedName>
</protein>
<dbReference type="InterPro" id="IPR036505">
    <property type="entry name" value="Amidase/PGRP_sf"/>
</dbReference>
<accession>A0A8S5MVI0</accession>
<dbReference type="GO" id="GO:0071555">
    <property type="term" value="P:cell wall organization"/>
    <property type="evidence" value="ECO:0007669"/>
    <property type="project" value="UniProtKB-KW"/>
</dbReference>
<keyword evidence="3" id="KW-0929">Antimicrobial</keyword>
<dbReference type="Pfam" id="PF01510">
    <property type="entry name" value="Amidase_2"/>
    <property type="match status" value="1"/>
</dbReference>
<name>A0A8S5MVI0_9CAUD</name>
<dbReference type="EC" id="3.5.1.28" evidence="2"/>
<dbReference type="PANTHER" id="PTHR30417:SF1">
    <property type="entry name" value="N-ACETYLMURAMOYL-L-ALANINE AMIDASE AMID"/>
    <property type="match status" value="1"/>
</dbReference>
<dbReference type="Gene3D" id="3.40.80.10">
    <property type="entry name" value="Peptidoglycan recognition protein-like"/>
    <property type="match status" value="1"/>
</dbReference>
<sequence length="233" mass="26124">MSLTIDPSIRAMWHGGKRKLPAIQAIVFHFTANTGTGATAKGNARYFEAGSEGRKASAHYVVDEGETAYECVPPDTVAWAVGDGNRGPYGGTVNNYNSVSIEMVSHTDERDRYYIPKETMQHAAELFAQLKRKLPNVKYIVRHYDVSLKRCPDPLLDESKWVAFKNLLEEANEVRYEKLKDVTSQTYRQTLDKLVEKGLLKGKGGSGEDMTLDMSEDTVRTLVILDRTGVFDR</sequence>
<evidence type="ECO:0000256" key="3">
    <source>
        <dbReference type="ARBA" id="ARBA00022529"/>
    </source>
</evidence>
<reference evidence="8" key="1">
    <citation type="journal article" date="2021" name="Proc. Natl. Acad. Sci. U.S.A.">
        <title>A Catalog of Tens of Thousands of Viruses from Human Metagenomes Reveals Hidden Associations with Chronic Diseases.</title>
        <authorList>
            <person name="Tisza M.J."/>
            <person name="Buck C.B."/>
        </authorList>
    </citation>
    <scope>NUCLEOTIDE SEQUENCE</scope>
    <source>
        <strain evidence="8">CtxZR60</strain>
    </source>
</reference>
<evidence type="ECO:0000256" key="6">
    <source>
        <dbReference type="ARBA" id="ARBA00023316"/>
    </source>
</evidence>
<dbReference type="InterPro" id="IPR002502">
    <property type="entry name" value="Amidase_domain"/>
</dbReference>
<comment type="catalytic activity">
    <reaction evidence="1">
        <text>Hydrolyzes the link between N-acetylmuramoyl residues and L-amino acid residues in certain cell-wall glycopeptides.</text>
        <dbReference type="EC" id="3.5.1.28"/>
    </reaction>
</comment>
<keyword evidence="6" id="KW-0961">Cell wall biogenesis/degradation</keyword>
<keyword evidence="5" id="KW-0378">Hydrolase</keyword>
<evidence type="ECO:0000313" key="8">
    <source>
        <dbReference type="EMBL" id="DAD86152.1"/>
    </source>
</evidence>